<dbReference type="InterPro" id="IPR036890">
    <property type="entry name" value="HATPase_C_sf"/>
</dbReference>
<gene>
    <name evidence="1" type="ORF">H6A34_13450</name>
</gene>
<sequence>MPEYIKAHGIIYANELKSIHKSRNPMQPIFEAFTNAWEAIFERFTAEHLQNSKIVITFHYTSGMFNEEEHKSCTLDKIEIYDNGLGINEKSFERIVNLRDNSKSALNKGTGRVQFLHFFNETIFESIYEKTNGEHERIVLVLSKKDAFLRENAILRKDSAELTSSSEYGTLVTFINPIDEKNDGGFFNKITPFDVKNELIIHFLSRFCESKEHLPQIIIERYENGKKLEPIFIKKEDIPNPDKTEPLDVHYSKLENKKVVDSLNCEHFTLLSFVQSQEQLKKNCIYFVSNGAIAQEVSIDSLQADDSIDGNRYMFLLRGNYFDSIEDDLRGNLHLIKESEFKKQGELFPEECILVDKIKEETNEKINSVYPEFQARKNDALKNLDELKQMFLIDENRIVSLRKKIKTSDSDEQILAAIYRADMELVAKRDARIKAQYEQLKSLSPANQDYQVKLTEQVISFVKLVPQQNRTNLTKYIARRKLVIEIFDMILSKELECVNEKGRVDEALLHNLIFQQHSVDTESSDIWLLDDQYLLFNGCSEKQLDKIEVNGVKLLKEELTDEERAFKVRHNMDGGEIDTGIRRPDILLYPEEGKCIIIEFKAPDVEVSMYLSQINKYAMMINNLSDDSLQIHAFYGYLIGENINYDYIQEAESAFKEAAYLKYLFRPNYDVPGRFGRPTGNLYTEIIKYSDILKRAKLRNKIFLEKLEKIV</sequence>
<comment type="caution">
    <text evidence="1">The sequence shown here is derived from an EMBL/GenBank/DDBJ whole genome shotgun (WGS) entry which is preliminary data.</text>
</comment>
<dbReference type="EMBL" id="JACJJG010000145">
    <property type="protein sequence ID" value="MBM6674868.1"/>
    <property type="molecule type" value="Genomic_DNA"/>
</dbReference>
<name>A0A938WVB4_9BACT</name>
<organism evidence="1 2">
    <name type="scientific">Marseilla massiliensis</name>
    <dbReference type="NCBI Taxonomy" id="1841864"/>
    <lineage>
        <taxon>Bacteria</taxon>
        <taxon>Pseudomonadati</taxon>
        <taxon>Bacteroidota</taxon>
        <taxon>Bacteroidia</taxon>
        <taxon>Bacteroidales</taxon>
        <taxon>Prevotellaceae</taxon>
        <taxon>Marseilla</taxon>
    </lineage>
</organism>
<reference evidence="1" key="1">
    <citation type="submission" date="2020-08" db="EMBL/GenBank/DDBJ databases">
        <authorList>
            <person name="Cejkova D."/>
            <person name="Kubasova T."/>
            <person name="Jahodarova E."/>
            <person name="Rychlik I."/>
        </authorList>
    </citation>
    <scope>NUCLEOTIDE SEQUENCE</scope>
    <source>
        <strain evidence="1">An824</strain>
    </source>
</reference>
<accession>A0A938WVB4</accession>
<evidence type="ECO:0000313" key="2">
    <source>
        <dbReference type="Proteomes" id="UP000706891"/>
    </source>
</evidence>
<evidence type="ECO:0000313" key="1">
    <source>
        <dbReference type="EMBL" id="MBM6674868.1"/>
    </source>
</evidence>
<dbReference type="AlphaFoldDB" id="A0A938WVB4"/>
<reference evidence="1" key="2">
    <citation type="journal article" date="2021" name="Sci. Rep.">
        <title>The distribution of antibiotic resistance genes in chicken gut microbiota commensals.</title>
        <authorList>
            <person name="Juricova H."/>
            <person name="Matiasovicova J."/>
            <person name="Kubasova T."/>
            <person name="Cejkova D."/>
            <person name="Rychlik I."/>
        </authorList>
    </citation>
    <scope>NUCLEOTIDE SEQUENCE</scope>
    <source>
        <strain evidence="1">An824</strain>
    </source>
</reference>
<dbReference type="Proteomes" id="UP000706891">
    <property type="component" value="Unassembled WGS sequence"/>
</dbReference>
<protein>
    <submittedName>
        <fullName evidence="1">Uncharacterized protein</fullName>
    </submittedName>
</protein>
<dbReference type="RefSeq" id="WP_205105938.1">
    <property type="nucleotide sequence ID" value="NZ_JACJJG010000145.1"/>
</dbReference>
<dbReference type="SUPFAM" id="SSF55874">
    <property type="entry name" value="ATPase domain of HSP90 chaperone/DNA topoisomerase II/histidine kinase"/>
    <property type="match status" value="1"/>
</dbReference>
<keyword evidence="2" id="KW-1185">Reference proteome</keyword>
<proteinExistence type="predicted"/>